<dbReference type="GO" id="GO:0032259">
    <property type="term" value="P:methylation"/>
    <property type="evidence" value="ECO:0007669"/>
    <property type="project" value="UniProtKB-KW"/>
</dbReference>
<evidence type="ECO:0000313" key="2">
    <source>
        <dbReference type="EMBL" id="MSS88231.1"/>
    </source>
</evidence>
<sequence>MKGKKVCVPSCGDSVAVFGFQALGAKVTAADISWKQVENGRKIAEQRGLDITYYCSDSMKLEELADETFD</sequence>
<accession>A0A6N7VYZ2</accession>
<dbReference type="AlphaFoldDB" id="A0A6N7VYZ2"/>
<gene>
    <name evidence="2" type="ORF">FYJ45_07965</name>
</gene>
<dbReference type="Gene3D" id="3.40.50.150">
    <property type="entry name" value="Vaccinia Virus protein VP39"/>
    <property type="match status" value="1"/>
</dbReference>
<evidence type="ECO:0000313" key="3">
    <source>
        <dbReference type="Proteomes" id="UP000436047"/>
    </source>
</evidence>
<dbReference type="Pfam" id="PF13649">
    <property type="entry name" value="Methyltransf_25"/>
    <property type="match status" value="1"/>
</dbReference>
<dbReference type="GO" id="GO:0008168">
    <property type="term" value="F:methyltransferase activity"/>
    <property type="evidence" value="ECO:0007669"/>
    <property type="project" value="UniProtKB-KW"/>
</dbReference>
<reference evidence="2 3" key="1">
    <citation type="submission" date="2019-08" db="EMBL/GenBank/DDBJ databases">
        <title>In-depth cultivation of the pig gut microbiome towards novel bacterial diversity and tailored functional studies.</title>
        <authorList>
            <person name="Wylensek D."/>
            <person name="Hitch T.C.A."/>
            <person name="Clavel T."/>
        </authorList>
    </citation>
    <scope>NUCLEOTIDE SEQUENCE [LARGE SCALE GENOMIC DNA]</scope>
    <source>
        <strain evidence="2 3">WCA-389-WT-23B</strain>
    </source>
</reference>
<name>A0A6N7VYZ2_9FIRM</name>
<evidence type="ECO:0000259" key="1">
    <source>
        <dbReference type="Pfam" id="PF13649"/>
    </source>
</evidence>
<dbReference type="InterPro" id="IPR041698">
    <property type="entry name" value="Methyltransf_25"/>
</dbReference>
<dbReference type="SUPFAM" id="SSF53335">
    <property type="entry name" value="S-adenosyl-L-methionine-dependent methyltransferases"/>
    <property type="match status" value="1"/>
</dbReference>
<organism evidence="2 3">
    <name type="scientific">Eisenbergiella porci</name>
    <dbReference type="NCBI Taxonomy" id="2652274"/>
    <lineage>
        <taxon>Bacteria</taxon>
        <taxon>Bacillati</taxon>
        <taxon>Bacillota</taxon>
        <taxon>Clostridia</taxon>
        <taxon>Lachnospirales</taxon>
        <taxon>Lachnospiraceae</taxon>
        <taxon>Eisenbergiella</taxon>
    </lineage>
</organism>
<keyword evidence="3" id="KW-1185">Reference proteome</keyword>
<comment type="caution">
    <text evidence="2">The sequence shown here is derived from an EMBL/GenBank/DDBJ whole genome shotgun (WGS) entry which is preliminary data.</text>
</comment>
<dbReference type="EMBL" id="VUMI01000010">
    <property type="protein sequence ID" value="MSS88231.1"/>
    <property type="molecule type" value="Genomic_DNA"/>
</dbReference>
<proteinExistence type="predicted"/>
<keyword evidence="2" id="KW-0808">Transferase</keyword>
<protein>
    <submittedName>
        <fullName evidence="2">Class I SAM-dependent methyltransferase</fullName>
    </submittedName>
</protein>
<dbReference type="CDD" id="cd02440">
    <property type="entry name" value="AdoMet_MTases"/>
    <property type="match status" value="1"/>
</dbReference>
<dbReference type="InterPro" id="IPR029063">
    <property type="entry name" value="SAM-dependent_MTases_sf"/>
</dbReference>
<keyword evidence="2" id="KW-0489">Methyltransferase</keyword>
<feature type="domain" description="Methyltransferase" evidence="1">
    <location>
        <begin position="11"/>
        <end position="70"/>
    </location>
</feature>
<dbReference type="Proteomes" id="UP000436047">
    <property type="component" value="Unassembled WGS sequence"/>
</dbReference>